<comment type="pathway">
    <text evidence="2">Purine metabolism; 3',5'-cyclic di-GMP biosynthesis.</text>
</comment>
<comment type="caution">
    <text evidence="8">The sequence shown here is derived from an EMBL/GenBank/DDBJ whole genome shotgun (WGS) entry which is preliminary data.</text>
</comment>
<dbReference type="PANTHER" id="PTHR45138">
    <property type="entry name" value="REGULATORY COMPONENTS OF SENSORY TRANSDUCTION SYSTEM"/>
    <property type="match status" value="1"/>
</dbReference>
<dbReference type="Proteomes" id="UP000686327">
    <property type="component" value="Unassembled WGS sequence"/>
</dbReference>
<name>A0ABS6DLJ1_9ENTR</name>
<keyword evidence="4" id="KW-0342">GTP-binding</keyword>
<feature type="domain" description="GGDEF" evidence="7">
    <location>
        <begin position="221"/>
        <end position="352"/>
    </location>
</feature>
<dbReference type="Pfam" id="PF00990">
    <property type="entry name" value="GGDEF"/>
    <property type="match status" value="1"/>
</dbReference>
<sequence length="353" mass="40426">MVGCAHHFLTKLGQSMKRLNDVYSQSASWHYFITITSLVVSLICFALFYTKIEKMNNEIESVLNISIMKSDYLTKINDIIFRHAGDADGYQKEIATLYSDYVKGVFQSPISDAVKYEEEHFAENIYLKTRDLDSREVYHEIAINDNRFSVLAKSLLDDTKTYYNRQLLILILIPTIMAFIRCVQAVYYFYSLRDLRGNYMIDPLTGVYNRRYMSKIRDSEGICYILAIDVDDFKSVNDNYGHAFGDRVLQECAHSMKLHIRDHDKVVRMGGDEFSIFLFKTDQAGAKIAASRVIDTINSLKIPLPEGGHFTPSLSIGVARCDGNVEKAMIQADQNLYISKRDGKNSFTFEGEK</sequence>
<keyword evidence="6" id="KW-0472">Membrane</keyword>
<dbReference type="CDD" id="cd01949">
    <property type="entry name" value="GGDEF"/>
    <property type="match status" value="1"/>
</dbReference>
<keyword evidence="6" id="KW-1133">Transmembrane helix</keyword>
<dbReference type="SMART" id="SM00267">
    <property type="entry name" value="GGDEF"/>
    <property type="match status" value="1"/>
</dbReference>
<evidence type="ECO:0000256" key="5">
    <source>
        <dbReference type="ARBA" id="ARBA00034247"/>
    </source>
</evidence>
<keyword evidence="4" id="KW-0547">Nucleotide-binding</keyword>
<dbReference type="PANTHER" id="PTHR45138:SF6">
    <property type="entry name" value="DIGUANYLATE CYCLASE DGCN"/>
    <property type="match status" value="1"/>
</dbReference>
<evidence type="ECO:0000256" key="4">
    <source>
        <dbReference type="ARBA" id="ARBA00023134"/>
    </source>
</evidence>
<dbReference type="InterPro" id="IPR000160">
    <property type="entry name" value="GGDEF_dom"/>
</dbReference>
<dbReference type="EC" id="2.7.7.65" evidence="3"/>
<keyword evidence="9" id="KW-1185">Reference proteome</keyword>
<dbReference type="RefSeq" id="WP_216376919.1">
    <property type="nucleotide sequence ID" value="NZ_JAGRYT010000038.1"/>
</dbReference>
<gene>
    <name evidence="8" type="ORF">KC222_19030</name>
</gene>
<protein>
    <recommendedName>
        <fullName evidence="3">diguanylate cyclase</fullName>
        <ecNumber evidence="3">2.7.7.65</ecNumber>
    </recommendedName>
</protein>
<accession>A0ABS6DLJ1</accession>
<comment type="cofactor">
    <cofactor evidence="1">
        <name>Mg(2+)</name>
        <dbReference type="ChEBI" id="CHEBI:18420"/>
    </cofactor>
</comment>
<feature type="transmembrane region" description="Helical" evidence="6">
    <location>
        <begin position="167"/>
        <end position="190"/>
    </location>
</feature>
<keyword evidence="6" id="KW-0812">Transmembrane</keyword>
<evidence type="ECO:0000256" key="3">
    <source>
        <dbReference type="ARBA" id="ARBA00012528"/>
    </source>
</evidence>
<evidence type="ECO:0000313" key="8">
    <source>
        <dbReference type="EMBL" id="MBU4684098.1"/>
    </source>
</evidence>
<evidence type="ECO:0000313" key="9">
    <source>
        <dbReference type="Proteomes" id="UP000686327"/>
    </source>
</evidence>
<feature type="transmembrane region" description="Helical" evidence="6">
    <location>
        <begin position="29"/>
        <end position="49"/>
    </location>
</feature>
<reference evidence="9" key="2">
    <citation type="submission" date="2023-07" db="EMBL/GenBank/DDBJ databases">
        <title>Cedecea davisae an AmpC producer and its therapeutic implications.</title>
        <authorList>
            <person name="Notter J."/>
        </authorList>
    </citation>
    <scope>NUCLEOTIDE SEQUENCE [LARGE SCALE GENOMIC DNA]</scope>
    <source>
        <strain evidence="9">1</strain>
    </source>
</reference>
<evidence type="ECO:0000256" key="6">
    <source>
        <dbReference type="SAM" id="Phobius"/>
    </source>
</evidence>
<dbReference type="PROSITE" id="PS50887">
    <property type="entry name" value="GGDEF"/>
    <property type="match status" value="1"/>
</dbReference>
<dbReference type="NCBIfam" id="TIGR00254">
    <property type="entry name" value="GGDEF"/>
    <property type="match status" value="1"/>
</dbReference>
<comment type="catalytic activity">
    <reaction evidence="5">
        <text>2 GTP = 3',3'-c-di-GMP + 2 diphosphate</text>
        <dbReference type="Rhea" id="RHEA:24898"/>
        <dbReference type="ChEBI" id="CHEBI:33019"/>
        <dbReference type="ChEBI" id="CHEBI:37565"/>
        <dbReference type="ChEBI" id="CHEBI:58805"/>
        <dbReference type="EC" id="2.7.7.65"/>
    </reaction>
</comment>
<reference evidence="8 9" key="1">
    <citation type="submission" date="2021-04" db="EMBL/GenBank/DDBJ databases">
        <authorList>
            <person name="Seiffert S.N."/>
        </authorList>
    </citation>
    <scope>NUCLEOTIDE SEQUENCE [LARGE SCALE GENOMIC DNA]</scope>
    <source>
        <strain evidence="8 9">1</strain>
    </source>
</reference>
<dbReference type="EMBL" id="JAGRYU010000035">
    <property type="protein sequence ID" value="MBU4684098.1"/>
    <property type="molecule type" value="Genomic_DNA"/>
</dbReference>
<organism evidence="8 9">
    <name type="scientific">Cedecea davisae</name>
    <dbReference type="NCBI Taxonomy" id="158484"/>
    <lineage>
        <taxon>Bacteria</taxon>
        <taxon>Pseudomonadati</taxon>
        <taxon>Pseudomonadota</taxon>
        <taxon>Gammaproteobacteria</taxon>
        <taxon>Enterobacterales</taxon>
        <taxon>Enterobacteriaceae</taxon>
        <taxon>Cedecea</taxon>
    </lineage>
</organism>
<evidence type="ECO:0000256" key="1">
    <source>
        <dbReference type="ARBA" id="ARBA00001946"/>
    </source>
</evidence>
<proteinExistence type="predicted"/>
<evidence type="ECO:0000256" key="2">
    <source>
        <dbReference type="ARBA" id="ARBA00004665"/>
    </source>
</evidence>
<dbReference type="InterPro" id="IPR050469">
    <property type="entry name" value="Diguanylate_Cyclase"/>
</dbReference>
<evidence type="ECO:0000259" key="7">
    <source>
        <dbReference type="PROSITE" id="PS50887"/>
    </source>
</evidence>